<keyword evidence="7 8" id="KW-0472">Membrane</keyword>
<keyword evidence="6 8" id="KW-1133">Transmembrane helix</keyword>
<feature type="transmembrane region" description="Helical" evidence="8">
    <location>
        <begin position="102"/>
        <end position="129"/>
    </location>
</feature>
<keyword evidence="10" id="KW-1185">Reference proteome</keyword>
<feature type="transmembrane region" description="Helical" evidence="8">
    <location>
        <begin position="141"/>
        <end position="163"/>
    </location>
</feature>
<comment type="caution">
    <text evidence="9">The sequence shown here is derived from an EMBL/GenBank/DDBJ whole genome shotgun (WGS) entry which is preliminary data.</text>
</comment>
<protein>
    <submittedName>
        <fullName evidence="9">Spore germination protein KB</fullName>
    </submittedName>
</protein>
<dbReference type="RefSeq" id="WP_158538338.1">
    <property type="nucleotide sequence ID" value="NZ_QQAY01000002.1"/>
</dbReference>
<feature type="transmembrane region" description="Helical" evidence="8">
    <location>
        <begin position="267"/>
        <end position="289"/>
    </location>
</feature>
<evidence type="ECO:0000256" key="6">
    <source>
        <dbReference type="ARBA" id="ARBA00022989"/>
    </source>
</evidence>
<evidence type="ECO:0000256" key="5">
    <source>
        <dbReference type="ARBA" id="ARBA00022692"/>
    </source>
</evidence>
<dbReference type="Pfam" id="PF03845">
    <property type="entry name" value="Spore_permease"/>
    <property type="match status" value="1"/>
</dbReference>
<evidence type="ECO:0000256" key="3">
    <source>
        <dbReference type="ARBA" id="ARBA00022448"/>
    </source>
</evidence>
<gene>
    <name evidence="9" type="ORF">DFR59_102620</name>
</gene>
<feature type="transmembrane region" description="Helical" evidence="8">
    <location>
        <begin position="301"/>
        <end position="323"/>
    </location>
</feature>
<dbReference type="GO" id="GO:0009847">
    <property type="term" value="P:spore germination"/>
    <property type="evidence" value="ECO:0007669"/>
    <property type="project" value="InterPro"/>
</dbReference>
<reference evidence="9 10" key="1">
    <citation type="submission" date="2018-07" db="EMBL/GenBank/DDBJ databases">
        <title>Genomic Encyclopedia of Type Strains, Phase IV (KMG-IV): sequencing the most valuable type-strain genomes for metagenomic binning, comparative biology and taxonomic classification.</title>
        <authorList>
            <person name="Goeker M."/>
        </authorList>
    </citation>
    <scope>NUCLEOTIDE SEQUENCE [LARGE SCALE GENOMIC DNA]</scope>
    <source>
        <strain evidence="9 10">DSM 25281</strain>
    </source>
</reference>
<evidence type="ECO:0000256" key="1">
    <source>
        <dbReference type="ARBA" id="ARBA00004141"/>
    </source>
</evidence>
<evidence type="ECO:0000256" key="8">
    <source>
        <dbReference type="SAM" id="Phobius"/>
    </source>
</evidence>
<dbReference type="Proteomes" id="UP000255326">
    <property type="component" value="Unassembled WGS sequence"/>
</dbReference>
<dbReference type="GO" id="GO:0016020">
    <property type="term" value="C:membrane"/>
    <property type="evidence" value="ECO:0007669"/>
    <property type="project" value="UniProtKB-SubCell"/>
</dbReference>
<keyword evidence="3" id="KW-0813">Transport</keyword>
<feature type="transmembrane region" description="Helical" evidence="8">
    <location>
        <begin position="34"/>
        <end position="55"/>
    </location>
</feature>
<accession>A0A370GQJ8</accession>
<dbReference type="AlphaFoldDB" id="A0A370GQJ8"/>
<keyword evidence="5 8" id="KW-0812">Transmembrane</keyword>
<comment type="subcellular location">
    <subcellularLocation>
        <location evidence="1">Membrane</location>
        <topology evidence="1">Multi-pass membrane protein</topology>
    </subcellularLocation>
</comment>
<dbReference type="EMBL" id="QQAY01000002">
    <property type="protein sequence ID" value="RDI45982.1"/>
    <property type="molecule type" value="Genomic_DNA"/>
</dbReference>
<feature type="transmembrane region" description="Helical" evidence="8">
    <location>
        <begin position="335"/>
        <end position="355"/>
    </location>
</feature>
<name>A0A370GQJ8_9BACI</name>
<keyword evidence="4" id="KW-0309">Germination</keyword>
<dbReference type="PANTHER" id="PTHR34975:SF2">
    <property type="entry name" value="SPORE GERMINATION PROTEIN A2"/>
    <property type="match status" value="1"/>
</dbReference>
<evidence type="ECO:0000256" key="2">
    <source>
        <dbReference type="ARBA" id="ARBA00007998"/>
    </source>
</evidence>
<sequence>MIKIKHGDFMALVILFLVGSAVMLDVGRTAFKDGWLAIFIGMLSSLPLLLVYYLVYAAQKGQNFFEIFQYAFGKIGGKFITFLYIVYFIYMTSRILRDFSEVLQIAAFGDVSLVVLALIMMLTIMYYSCKSIDLIFKISKYLFLIIITAFFGSIIFEIVSGVIDIGNELPVLEDGWAPVLKTVYPKIITFPFGELIVIIVFFSKVEEKKGILLKFLAATFIAGAMLMTTSFIHVSILGAKTVERTHFPILTAVSVINISDFIQRVDALIVILIIILGFIKTSIFFIASVETSKQLLGIKENFIIVPLGLLVTYCSMAISANFPQHIEEGINIVPYYLHIPFQIVMPLVMMAVIIIKKKVKKEAIFSS</sequence>
<dbReference type="OrthoDB" id="1891864at2"/>
<feature type="transmembrane region" description="Helical" evidence="8">
    <location>
        <begin position="67"/>
        <end position="90"/>
    </location>
</feature>
<feature type="transmembrane region" description="Helical" evidence="8">
    <location>
        <begin position="215"/>
        <end position="236"/>
    </location>
</feature>
<dbReference type="PANTHER" id="PTHR34975">
    <property type="entry name" value="SPORE GERMINATION PROTEIN A2"/>
    <property type="match status" value="1"/>
</dbReference>
<proteinExistence type="inferred from homology"/>
<dbReference type="InterPro" id="IPR004761">
    <property type="entry name" value="Spore_GerAB"/>
</dbReference>
<organism evidence="9 10">
    <name type="scientific">Falsibacillus pallidus</name>
    <dbReference type="NCBI Taxonomy" id="493781"/>
    <lineage>
        <taxon>Bacteria</taxon>
        <taxon>Bacillati</taxon>
        <taxon>Bacillota</taxon>
        <taxon>Bacilli</taxon>
        <taxon>Bacillales</taxon>
        <taxon>Bacillaceae</taxon>
        <taxon>Falsibacillus</taxon>
    </lineage>
</organism>
<evidence type="ECO:0000256" key="7">
    <source>
        <dbReference type="ARBA" id="ARBA00023136"/>
    </source>
</evidence>
<evidence type="ECO:0000313" key="10">
    <source>
        <dbReference type="Proteomes" id="UP000255326"/>
    </source>
</evidence>
<comment type="similarity">
    <text evidence="2">Belongs to the amino acid-polyamine-organocation (APC) superfamily. Spore germination protein (SGP) (TC 2.A.3.9) family.</text>
</comment>
<evidence type="ECO:0000313" key="9">
    <source>
        <dbReference type="EMBL" id="RDI45982.1"/>
    </source>
</evidence>
<evidence type="ECO:0000256" key="4">
    <source>
        <dbReference type="ARBA" id="ARBA00022544"/>
    </source>
</evidence>
<feature type="transmembrane region" description="Helical" evidence="8">
    <location>
        <begin position="183"/>
        <end position="203"/>
    </location>
</feature>
<dbReference type="NCBIfam" id="TIGR00912">
    <property type="entry name" value="2A0309"/>
    <property type="match status" value="1"/>
</dbReference>